<organism evidence="1 2">
    <name type="scientific">Digitaria exilis</name>
    <dbReference type="NCBI Taxonomy" id="1010633"/>
    <lineage>
        <taxon>Eukaryota</taxon>
        <taxon>Viridiplantae</taxon>
        <taxon>Streptophyta</taxon>
        <taxon>Embryophyta</taxon>
        <taxon>Tracheophyta</taxon>
        <taxon>Spermatophyta</taxon>
        <taxon>Magnoliopsida</taxon>
        <taxon>Liliopsida</taxon>
        <taxon>Poales</taxon>
        <taxon>Poaceae</taxon>
        <taxon>PACMAD clade</taxon>
        <taxon>Panicoideae</taxon>
        <taxon>Panicodae</taxon>
        <taxon>Paniceae</taxon>
        <taxon>Anthephorinae</taxon>
        <taxon>Digitaria</taxon>
    </lineage>
</organism>
<evidence type="ECO:0000313" key="2">
    <source>
        <dbReference type="Proteomes" id="UP000636709"/>
    </source>
</evidence>
<proteinExistence type="predicted"/>
<reference evidence="1" key="1">
    <citation type="submission" date="2020-07" db="EMBL/GenBank/DDBJ databases">
        <title>Genome sequence and genetic diversity analysis of an under-domesticated orphan crop, white fonio (Digitaria exilis).</title>
        <authorList>
            <person name="Bennetzen J.L."/>
            <person name="Chen S."/>
            <person name="Ma X."/>
            <person name="Wang X."/>
            <person name="Yssel A.E.J."/>
            <person name="Chaluvadi S.R."/>
            <person name="Johnson M."/>
            <person name="Gangashetty P."/>
            <person name="Hamidou F."/>
            <person name="Sanogo M.D."/>
            <person name="Zwaenepoel A."/>
            <person name="Wallace J."/>
            <person name="Van De Peer Y."/>
            <person name="Van Deynze A."/>
        </authorList>
    </citation>
    <scope>NUCLEOTIDE SEQUENCE</scope>
    <source>
        <tissue evidence="1">Leaves</tissue>
    </source>
</reference>
<dbReference type="SUPFAM" id="SSF48056">
    <property type="entry name" value="Di-copper centre-containing domain"/>
    <property type="match status" value="1"/>
</dbReference>
<keyword evidence="2" id="KW-1185">Reference proteome</keyword>
<dbReference type="InterPro" id="IPR008922">
    <property type="entry name" value="Di-copper_centre_dom_sf"/>
</dbReference>
<evidence type="ECO:0000313" key="1">
    <source>
        <dbReference type="EMBL" id="KAF8687763.1"/>
    </source>
</evidence>
<accession>A0A835B5I6</accession>
<comment type="caution">
    <text evidence="1">The sequence shown here is derived from an EMBL/GenBank/DDBJ whole genome shotgun (WGS) entry which is preliminary data.</text>
</comment>
<sequence>MAAHAALPAVARPMPPLGTRPSACALKWDMDVHQGAWLVQAGSRDRQYEGAMRAYGGVAGTVELSLRNVVHRWTRDLLLPNNEDMGAYYYFAYDPILYPQHVNSERKLYI</sequence>
<dbReference type="EMBL" id="JACEFO010002054">
    <property type="protein sequence ID" value="KAF8687763.1"/>
    <property type="molecule type" value="Genomic_DNA"/>
</dbReference>
<name>A0A835B5I6_9POAL</name>
<gene>
    <name evidence="1" type="ORF">HU200_042698</name>
</gene>
<dbReference type="Gene3D" id="1.10.1280.10">
    <property type="entry name" value="Di-copper center containing domain from catechol oxidase"/>
    <property type="match status" value="1"/>
</dbReference>
<protein>
    <submittedName>
        <fullName evidence="1">Uncharacterized protein</fullName>
    </submittedName>
</protein>
<dbReference type="AlphaFoldDB" id="A0A835B5I6"/>
<dbReference type="OrthoDB" id="6132182at2759"/>
<dbReference type="Proteomes" id="UP000636709">
    <property type="component" value="Unassembled WGS sequence"/>
</dbReference>